<dbReference type="EMBL" id="MEHK01000001">
    <property type="protein sequence ID" value="OEJ32039.1"/>
    <property type="molecule type" value="Genomic_DNA"/>
</dbReference>
<dbReference type="InterPro" id="IPR011344">
    <property type="entry name" value="ssDNA-bd"/>
</dbReference>
<organism evidence="3 4">
    <name type="scientific">Streptomyces subrutilus</name>
    <dbReference type="NCBI Taxonomy" id="36818"/>
    <lineage>
        <taxon>Bacteria</taxon>
        <taxon>Bacillati</taxon>
        <taxon>Actinomycetota</taxon>
        <taxon>Actinomycetes</taxon>
        <taxon>Kitasatosporales</taxon>
        <taxon>Streptomycetaceae</taxon>
        <taxon>Streptomyces</taxon>
    </lineage>
</organism>
<dbReference type="PIRSF" id="PIRSF002070">
    <property type="entry name" value="SSB"/>
    <property type="match status" value="1"/>
</dbReference>
<dbReference type="CDD" id="cd04496">
    <property type="entry name" value="SSB_OBF"/>
    <property type="match status" value="1"/>
</dbReference>
<dbReference type="SUPFAM" id="SSF50249">
    <property type="entry name" value="Nucleic acid-binding proteins"/>
    <property type="match status" value="1"/>
</dbReference>
<dbReference type="InterPro" id="IPR000424">
    <property type="entry name" value="Primosome_PriB/ssb"/>
</dbReference>
<dbReference type="Proteomes" id="UP000095705">
    <property type="component" value="Unassembled WGS sequence"/>
</dbReference>
<dbReference type="PROSITE" id="PS50935">
    <property type="entry name" value="SSB"/>
    <property type="match status" value="1"/>
</dbReference>
<accession>A0A1E5PR83</accession>
<dbReference type="AlphaFoldDB" id="A0A1E5PR83"/>
<evidence type="ECO:0000313" key="3">
    <source>
        <dbReference type="EMBL" id="OEJ32039.1"/>
    </source>
</evidence>
<comment type="caution">
    <text evidence="3">The sequence shown here is derived from an EMBL/GenBank/DDBJ whole genome shotgun (WGS) entry which is preliminary data.</text>
</comment>
<protein>
    <recommendedName>
        <fullName evidence="2">Single-stranded DNA-binding protein</fullName>
    </recommendedName>
</protein>
<dbReference type="OrthoDB" id="4427276at2"/>
<keyword evidence="4" id="KW-1185">Reference proteome</keyword>
<dbReference type="GO" id="GO:0006260">
    <property type="term" value="P:DNA replication"/>
    <property type="evidence" value="ECO:0007669"/>
    <property type="project" value="InterPro"/>
</dbReference>
<sequence length="135" mass="14949">MNDTLVTLVGHVATQVDYKETPNGPSARFRFAVTPRYFDRRKEAWTDGTTSFYTVWARRTLAVNLAGSVAVGEPLVVHGRLRVREDPPDGEGHRWVSAEIDATAIGHDLNRGTAAFRRVVKTETPLMTTQKAAVV</sequence>
<reference evidence="3 4" key="1">
    <citation type="submission" date="2016-08" db="EMBL/GenBank/DDBJ databases">
        <title>The complete genome of Streptomyces subrutilus 10-1-1.</title>
        <authorList>
            <person name="Chen X."/>
        </authorList>
    </citation>
    <scope>NUCLEOTIDE SEQUENCE [LARGE SCALE GENOMIC DNA]</scope>
    <source>
        <strain evidence="3 4">10-1-1</strain>
    </source>
</reference>
<dbReference type="RefSeq" id="WP_069920324.1">
    <property type="nucleotide sequence ID" value="NZ_MEHK01000001.1"/>
</dbReference>
<dbReference type="Gene3D" id="2.40.50.140">
    <property type="entry name" value="Nucleic acid-binding proteins"/>
    <property type="match status" value="1"/>
</dbReference>
<keyword evidence="1 2" id="KW-0238">DNA-binding</keyword>
<dbReference type="Pfam" id="PF00436">
    <property type="entry name" value="SSB"/>
    <property type="match status" value="1"/>
</dbReference>
<proteinExistence type="predicted"/>
<dbReference type="InterPro" id="IPR012340">
    <property type="entry name" value="NA-bd_OB-fold"/>
</dbReference>
<gene>
    <name evidence="3" type="ORF">BGK67_12425</name>
</gene>
<evidence type="ECO:0000256" key="1">
    <source>
        <dbReference type="ARBA" id="ARBA00023125"/>
    </source>
</evidence>
<evidence type="ECO:0000313" key="4">
    <source>
        <dbReference type="Proteomes" id="UP000095705"/>
    </source>
</evidence>
<name>A0A1E5PR83_9ACTN</name>
<dbReference type="GO" id="GO:0003697">
    <property type="term" value="F:single-stranded DNA binding"/>
    <property type="evidence" value="ECO:0007669"/>
    <property type="project" value="InterPro"/>
</dbReference>
<evidence type="ECO:0000256" key="2">
    <source>
        <dbReference type="PIRNR" id="PIRNR002070"/>
    </source>
</evidence>
<dbReference type="STRING" id="36818.BGK67_12425"/>